<evidence type="ECO:0000259" key="2">
    <source>
        <dbReference type="PROSITE" id="PS51194"/>
    </source>
</evidence>
<evidence type="ECO:0000313" key="3">
    <source>
        <dbReference type="EMBL" id="WOF16785.1"/>
    </source>
</evidence>
<reference evidence="3 4" key="1">
    <citation type="submission" date="2019-09" db="EMBL/GenBank/DDBJ databases">
        <title>The complete genome of Methanoplanus sp. FWC-SCC4.</title>
        <authorList>
            <person name="Chen S.-C."/>
            <person name="Zhou Y.-Z."/>
            <person name="Lai M.-C."/>
        </authorList>
    </citation>
    <scope>NUCLEOTIDE SEQUENCE [LARGE SCALE GENOMIC DNA]</scope>
    <source>
        <strain evidence="3 4">FWC-SCC4</strain>
    </source>
</reference>
<dbReference type="AlphaFoldDB" id="A0AA97I2Y4"/>
<feature type="domain" description="Helicase C-terminal" evidence="2">
    <location>
        <begin position="778"/>
        <end position="929"/>
    </location>
</feature>
<dbReference type="Pfam" id="PF00271">
    <property type="entry name" value="Helicase_C"/>
    <property type="match status" value="1"/>
</dbReference>
<dbReference type="KEGG" id="mefw:F1737_08840"/>
<dbReference type="InterPro" id="IPR001650">
    <property type="entry name" value="Helicase_C-like"/>
</dbReference>
<evidence type="ECO:0000256" key="1">
    <source>
        <dbReference type="SAM" id="MobiDB-lite"/>
    </source>
</evidence>
<keyword evidence="3" id="KW-0347">Helicase</keyword>
<keyword evidence="3" id="KW-0067">ATP-binding</keyword>
<sequence length="1065" mass="118487">MISENERELLLKRLKEDLIGPYKEDEILDSKPSDVYLTGILWPGQTRFDENQDEKSAADGVSGDDGSDGSDEEISASSMNRPSVAGVSFSVSSDGQDPSILVSVSFAEYERITEVKKDESADKERKKHLWKRNPYILEDIPVSLYGSISEKISLEKFGGPQGVYLHIRTIYRGGVFLSTVTLLNERKTDRSSGRIATEEASLFQTEIKIWPSGNTKLIPRPSSDVLPFSGKDDEERSTALLYRNSLEFATGHTCSAEWEEDQKNKNHALFVKTSWVPQVKVKATSPLGHEIFRELEGNSSANPLSADLLSSAPDDEMKEILLKLPILYHEWIASKKSEVGEIESLYKVDAEQNLENCLKVMERMKAGAIRIAGDPVMAEAFRLANQAIVLQHSWNKERSKEAPFKWRPFQLGFILLSAESVADSSHPDRNVMDLLWFPTGGGKTEAYLALIAFITFYRRLSRDDPDEGAGVAAVMRYTLRLLTTQQFTRSAALMLACEAIRRGKTGYNNYKKLGNVPFSIGLWVGGGATPNNYEEAKGSFGGGRGDEKTAASPKQLLNCPACGRKLNWTDDKKNKRINVRCNNCDCILYNESKPLPVYTVDSDIYSVCPTLLIGTVDKFAQIVRRSEIKELFGIDINNPPDLIVQDELHLISGPLGTVSGLYEVAVDRLFTRNDRRPKIIGSTATIRRADDQIRALFDRDTCQFPPSGIDAGDSGFAVIDNDAPGRFYAAVTTAGRSNKFTLQAVSASLVQSARSGIADIRLADPYWTLVTYFNSLRELGGALVLMQDDVSDSISVIAERRKEGKGYPERIEELTSRRSQDEVRDMLEGLAIKAGEDDVIDIILATNMLSVGVDIPRLGLMVVDGQPKGISEYIQATSRVGRGKVPGLVISVLNNAKVRDRSRYETFVTWHNTLYRDVEATSVTPFASRSRDRALRAVLVSLVRHLATGMSEKPEFSEKSLEETEGIIRYIVSRAKSIDSSETEVGAELGKYLEEWRKMSPEYYLNRREQEKSLLQDAEAAATKRATGRSPGKAWPVMNNMRSVETSTPFKLRRGLKNLNEGSNE</sequence>
<dbReference type="EMBL" id="CP043875">
    <property type="protein sequence ID" value="WOF16785.1"/>
    <property type="molecule type" value="Genomic_DNA"/>
</dbReference>
<keyword evidence="3" id="KW-0547">Nucleotide-binding</keyword>
<feature type="region of interest" description="Disordered" evidence="1">
    <location>
        <begin position="47"/>
        <end position="81"/>
    </location>
</feature>
<dbReference type="CDD" id="cd18785">
    <property type="entry name" value="SF2_C"/>
    <property type="match status" value="1"/>
</dbReference>
<accession>A0AA97I2Y4</accession>
<feature type="region of interest" description="Disordered" evidence="1">
    <location>
        <begin position="1046"/>
        <end position="1065"/>
    </location>
</feature>
<keyword evidence="4" id="KW-1185">Reference proteome</keyword>
<dbReference type="Gene3D" id="3.40.50.300">
    <property type="entry name" value="P-loop containing nucleotide triphosphate hydrolases"/>
    <property type="match status" value="2"/>
</dbReference>
<feature type="compositionally biased region" description="Basic and acidic residues" evidence="1">
    <location>
        <begin position="47"/>
        <end position="57"/>
    </location>
</feature>
<dbReference type="RefSeq" id="WP_317136217.1">
    <property type="nucleotide sequence ID" value="NZ_CP043875.1"/>
</dbReference>
<protein>
    <submittedName>
        <fullName evidence="3">DNA/RNA helicase</fullName>
    </submittedName>
</protein>
<gene>
    <name evidence="3" type="ORF">F1737_08840</name>
</gene>
<organism evidence="3 4">
    <name type="scientific">Methanochimaera problematica</name>
    <dbReference type="NCBI Taxonomy" id="2609417"/>
    <lineage>
        <taxon>Archaea</taxon>
        <taxon>Methanobacteriati</taxon>
        <taxon>Methanobacteriota</taxon>
        <taxon>Stenosarchaea group</taxon>
        <taxon>Methanomicrobia</taxon>
        <taxon>Methanomicrobiales</taxon>
        <taxon>Methanomicrobiaceae</taxon>
        <taxon>Methanochimaera</taxon>
    </lineage>
</organism>
<evidence type="ECO:0000313" key="4">
    <source>
        <dbReference type="Proteomes" id="UP001301797"/>
    </source>
</evidence>
<dbReference type="Proteomes" id="UP001301797">
    <property type="component" value="Chromosome"/>
</dbReference>
<dbReference type="GeneID" id="85230266"/>
<dbReference type="GO" id="GO:0004386">
    <property type="term" value="F:helicase activity"/>
    <property type="evidence" value="ECO:0007669"/>
    <property type="project" value="UniProtKB-KW"/>
</dbReference>
<proteinExistence type="predicted"/>
<keyword evidence="3" id="KW-0378">Hydrolase</keyword>
<dbReference type="SUPFAM" id="SSF52540">
    <property type="entry name" value="P-loop containing nucleoside triphosphate hydrolases"/>
    <property type="match status" value="1"/>
</dbReference>
<dbReference type="SMART" id="SM00490">
    <property type="entry name" value="HELICc"/>
    <property type="match status" value="1"/>
</dbReference>
<dbReference type="PROSITE" id="PS51194">
    <property type="entry name" value="HELICASE_CTER"/>
    <property type="match status" value="1"/>
</dbReference>
<feature type="compositionally biased region" description="Acidic residues" evidence="1">
    <location>
        <begin position="65"/>
        <end position="74"/>
    </location>
</feature>
<name>A0AA97I2Y4_9EURY</name>
<dbReference type="InterPro" id="IPR027417">
    <property type="entry name" value="P-loop_NTPase"/>
</dbReference>